<dbReference type="AlphaFoldDB" id="A0A6C0DJS5"/>
<proteinExistence type="predicted"/>
<organism evidence="1">
    <name type="scientific">viral metagenome</name>
    <dbReference type="NCBI Taxonomy" id="1070528"/>
    <lineage>
        <taxon>unclassified sequences</taxon>
        <taxon>metagenomes</taxon>
        <taxon>organismal metagenomes</taxon>
    </lineage>
</organism>
<sequence>MTRELKVKRLAKSFYWEKFLKKEFSVMNLEFIEIALIEEIIPYEYYNGFVRIKSYSGNDEFIEVTVSFNMQGIPYVTCNPKIINTVHNFLDGGKILLDKISSKSSLDGIPGRSNQ</sequence>
<accession>A0A6C0DJS5</accession>
<protein>
    <submittedName>
        <fullName evidence="1">Uncharacterized protein</fullName>
    </submittedName>
</protein>
<dbReference type="EMBL" id="MN739626">
    <property type="protein sequence ID" value="QHT16490.1"/>
    <property type="molecule type" value="Genomic_DNA"/>
</dbReference>
<reference evidence="1" key="1">
    <citation type="journal article" date="2020" name="Nature">
        <title>Giant virus diversity and host interactions through global metagenomics.</title>
        <authorList>
            <person name="Schulz F."/>
            <person name="Roux S."/>
            <person name="Paez-Espino D."/>
            <person name="Jungbluth S."/>
            <person name="Walsh D.A."/>
            <person name="Denef V.J."/>
            <person name="McMahon K.D."/>
            <person name="Konstantinidis K.T."/>
            <person name="Eloe-Fadrosh E.A."/>
            <person name="Kyrpides N.C."/>
            <person name="Woyke T."/>
        </authorList>
    </citation>
    <scope>NUCLEOTIDE SEQUENCE</scope>
    <source>
        <strain evidence="1">GVMAG-M-3300023174-189</strain>
    </source>
</reference>
<evidence type="ECO:0000313" key="1">
    <source>
        <dbReference type="EMBL" id="QHT16490.1"/>
    </source>
</evidence>
<name>A0A6C0DJS5_9ZZZZ</name>